<dbReference type="STRING" id="34059.A9308_07695"/>
<dbReference type="InterPro" id="IPR020057">
    <property type="entry name" value="Ribosomal_bL25_b-dom"/>
</dbReference>
<dbReference type="OrthoDB" id="9806411at2"/>
<dbReference type="HAMAP" id="MF_01334">
    <property type="entry name" value="Ribosomal_bL25_CTC"/>
    <property type="match status" value="1"/>
</dbReference>
<keyword evidence="2 5" id="KW-0694">RNA-binding</keyword>
<dbReference type="RefSeq" id="WP_067237230.1">
    <property type="nucleotide sequence ID" value="NZ_LZMZ01000028.1"/>
</dbReference>
<evidence type="ECO:0000256" key="4">
    <source>
        <dbReference type="ARBA" id="ARBA00023274"/>
    </source>
</evidence>
<dbReference type="Proteomes" id="UP000092508">
    <property type="component" value="Unassembled WGS sequence"/>
</dbReference>
<dbReference type="GO" id="GO:0008097">
    <property type="term" value="F:5S rRNA binding"/>
    <property type="evidence" value="ECO:0007669"/>
    <property type="project" value="InterPro"/>
</dbReference>
<evidence type="ECO:0000256" key="5">
    <source>
        <dbReference type="HAMAP-Rule" id="MF_01334"/>
    </source>
</evidence>
<dbReference type="GO" id="GO:0003735">
    <property type="term" value="F:structural constituent of ribosome"/>
    <property type="evidence" value="ECO:0007669"/>
    <property type="project" value="InterPro"/>
</dbReference>
<evidence type="ECO:0000256" key="3">
    <source>
        <dbReference type="ARBA" id="ARBA00022980"/>
    </source>
</evidence>
<dbReference type="GO" id="GO:0022625">
    <property type="term" value="C:cytosolic large ribosomal subunit"/>
    <property type="evidence" value="ECO:0007669"/>
    <property type="project" value="TreeGrafter"/>
</dbReference>
<comment type="function">
    <text evidence="5">This is one of the proteins that binds to the 5S RNA in the ribosome where it forms part of the central protuberance.</text>
</comment>
<dbReference type="InterPro" id="IPR029751">
    <property type="entry name" value="Ribosomal_L25_dom"/>
</dbReference>
<feature type="region of interest" description="Disordered" evidence="6">
    <location>
        <begin position="190"/>
        <end position="242"/>
    </location>
</feature>
<comment type="caution">
    <text evidence="9">The sequence shown here is derived from an EMBL/GenBank/DDBJ whole genome shotgun (WGS) entry which is preliminary data.</text>
</comment>
<name>A0A1B8QB64_9GAMM</name>
<dbReference type="NCBIfam" id="TIGR00731">
    <property type="entry name" value="bL25_bact_ctc"/>
    <property type="match status" value="1"/>
</dbReference>
<dbReference type="SUPFAM" id="SSF50715">
    <property type="entry name" value="Ribosomal protein L25-like"/>
    <property type="match status" value="1"/>
</dbReference>
<proteinExistence type="inferred from homology"/>
<evidence type="ECO:0000313" key="9">
    <source>
        <dbReference type="EMBL" id="OBX76751.1"/>
    </source>
</evidence>
<dbReference type="Gene3D" id="2.170.120.20">
    <property type="entry name" value="Ribosomal protein L25, beta domain"/>
    <property type="match status" value="1"/>
</dbReference>
<dbReference type="NCBIfam" id="NF004612">
    <property type="entry name" value="PRK05943.1"/>
    <property type="match status" value="1"/>
</dbReference>
<feature type="domain" description="Large ribosomal subunit protein bL25 L25" evidence="7">
    <location>
        <begin position="8"/>
        <end position="98"/>
    </location>
</feature>
<dbReference type="InterPro" id="IPR037121">
    <property type="entry name" value="Ribosomal_bL25_C"/>
</dbReference>
<dbReference type="AlphaFoldDB" id="A0A1B8QB64"/>
<keyword evidence="4 5" id="KW-0687">Ribonucleoprotein</keyword>
<evidence type="ECO:0000256" key="2">
    <source>
        <dbReference type="ARBA" id="ARBA00022884"/>
    </source>
</evidence>
<protein>
    <recommendedName>
        <fullName evidence="5">Large ribosomal subunit protein bL25</fullName>
    </recommendedName>
    <alternativeName>
        <fullName evidence="5">General stress protein CTC</fullName>
    </alternativeName>
</protein>
<dbReference type="NCBIfam" id="NF004130">
    <property type="entry name" value="PRK05618.1-5"/>
    <property type="match status" value="1"/>
</dbReference>
<dbReference type="HAMAP" id="MF_01336">
    <property type="entry name" value="Ribosomal_bL25"/>
    <property type="match status" value="1"/>
</dbReference>
<dbReference type="InterPro" id="IPR020055">
    <property type="entry name" value="Ribosomal_bL25_short"/>
</dbReference>
<comment type="similarity">
    <text evidence="5">Belongs to the bacterial ribosomal protein bL25 family. CTC subfamily.</text>
</comment>
<dbReference type="GO" id="GO:0006412">
    <property type="term" value="P:translation"/>
    <property type="evidence" value="ECO:0007669"/>
    <property type="project" value="UniProtKB-UniRule"/>
</dbReference>
<dbReference type="Gene3D" id="2.40.240.10">
    <property type="entry name" value="Ribosomal Protein L25, Chain P"/>
    <property type="match status" value="1"/>
</dbReference>
<accession>A0A1B8QB64</accession>
<dbReference type="CDD" id="cd00495">
    <property type="entry name" value="Ribosomal_L25_TL5_CTC"/>
    <property type="match status" value="1"/>
</dbReference>
<feature type="compositionally biased region" description="Acidic residues" evidence="6">
    <location>
        <begin position="199"/>
        <end position="210"/>
    </location>
</feature>
<comment type="subunit">
    <text evidence="5">Part of the 50S ribosomal subunit; part of the 5S rRNA/L5/L18/L25 subcomplex. Contacts the 5S rRNA. Binds to the 5S rRNA independently of L5 and L18.</text>
</comment>
<dbReference type="EMBL" id="LZMZ01000028">
    <property type="protein sequence ID" value="OBX76751.1"/>
    <property type="molecule type" value="Genomic_DNA"/>
</dbReference>
<dbReference type="InterPro" id="IPR001021">
    <property type="entry name" value="Ribosomal_bL25_long"/>
</dbReference>
<feature type="domain" description="Large ribosomal subunit protein bL25 beta" evidence="8">
    <location>
        <begin position="107"/>
        <end position="195"/>
    </location>
</feature>
<gene>
    <name evidence="5" type="primary">rplY</name>
    <name evidence="5" type="synonym">ctc</name>
    <name evidence="9" type="ORF">A9308_07695</name>
</gene>
<dbReference type="InterPro" id="IPR020056">
    <property type="entry name" value="Rbsml_bL25/Gln-tRNA_synth_N"/>
</dbReference>
<dbReference type="Pfam" id="PF01386">
    <property type="entry name" value="Ribosomal_L25p"/>
    <property type="match status" value="1"/>
</dbReference>
<evidence type="ECO:0000256" key="1">
    <source>
        <dbReference type="ARBA" id="ARBA00022730"/>
    </source>
</evidence>
<dbReference type="Pfam" id="PF14693">
    <property type="entry name" value="Ribosomal_TL5_C"/>
    <property type="match status" value="1"/>
</dbReference>
<keyword evidence="3 5" id="KW-0689">Ribosomal protein</keyword>
<dbReference type="PANTHER" id="PTHR33284">
    <property type="entry name" value="RIBOSOMAL PROTEIN L25/GLN-TRNA SYNTHETASE, ANTI-CODON-BINDING DOMAIN-CONTAINING PROTEIN"/>
    <property type="match status" value="1"/>
</dbReference>
<keyword evidence="1 5" id="KW-0699">rRNA-binding</keyword>
<reference evidence="9 10" key="1">
    <citation type="submission" date="2016-06" db="EMBL/GenBank/DDBJ databases">
        <title>Draft genome of Moraxella atlantae CCUG 66109.</title>
        <authorList>
            <person name="Salva-Serra F."/>
            <person name="Engstrom-Jakobsson H."/>
            <person name="Thorell K."/>
            <person name="Gonzales-Siles L."/>
            <person name="Karlsson R."/>
            <person name="Boulund F."/>
            <person name="Engstrand L."/>
            <person name="Kristiansson E."/>
            <person name="Moore E."/>
        </authorList>
    </citation>
    <scope>NUCLEOTIDE SEQUENCE [LARGE SCALE GENOMIC DNA]</scope>
    <source>
        <strain evidence="9 10">CCUG 66109</strain>
    </source>
</reference>
<evidence type="ECO:0000259" key="8">
    <source>
        <dbReference type="Pfam" id="PF14693"/>
    </source>
</evidence>
<dbReference type="InterPro" id="IPR011035">
    <property type="entry name" value="Ribosomal_bL25/Gln-tRNA_synth"/>
</dbReference>
<sequence>MSQQDFTLNAVVRSDDQQGKGASRRLRKQNLVPAIVYGADKEPLSVSLRYNELIKSLQNEAFFSHILTINVEGQEAEEVIIKALQRHPAKNTPMHADFQRIVRGQAMNVTVPLHYVGIEDAPGTKEGGIFVSNATDLEITCIPSKIPEFITIDVSGLAVGDSIHLMDINMPEGVAIRELEVEEPFNRTVATMQAPTLEPVEEPIEPEEHEEGAGTRSTEDDEEARKVQAQDDTHDAPKSDDE</sequence>
<evidence type="ECO:0000256" key="6">
    <source>
        <dbReference type="SAM" id="MobiDB-lite"/>
    </source>
</evidence>
<evidence type="ECO:0000313" key="10">
    <source>
        <dbReference type="Proteomes" id="UP000092508"/>
    </source>
</evidence>
<organism evidence="9 10">
    <name type="scientific">Faucicola atlantae</name>
    <dbReference type="NCBI Taxonomy" id="34059"/>
    <lineage>
        <taxon>Bacteria</taxon>
        <taxon>Pseudomonadati</taxon>
        <taxon>Pseudomonadota</taxon>
        <taxon>Gammaproteobacteria</taxon>
        <taxon>Moraxellales</taxon>
        <taxon>Moraxellaceae</taxon>
        <taxon>Faucicola</taxon>
    </lineage>
</organism>
<feature type="compositionally biased region" description="Basic and acidic residues" evidence="6">
    <location>
        <begin position="223"/>
        <end position="242"/>
    </location>
</feature>
<evidence type="ECO:0000259" key="7">
    <source>
        <dbReference type="Pfam" id="PF01386"/>
    </source>
</evidence>
<dbReference type="InterPro" id="IPR020930">
    <property type="entry name" value="Ribosomal_uL5_bac-type"/>
</dbReference>
<dbReference type="NCBIfam" id="NF004128">
    <property type="entry name" value="PRK05618.1-2"/>
    <property type="match status" value="1"/>
</dbReference>
<dbReference type="PANTHER" id="PTHR33284:SF1">
    <property type="entry name" value="RIBOSOMAL PROTEIN L25_GLN-TRNA SYNTHETASE, ANTI-CODON-BINDING DOMAIN-CONTAINING PROTEIN"/>
    <property type="match status" value="1"/>
</dbReference>